<name>A0ABS9SR40_9BACT</name>
<comment type="caution">
    <text evidence="1">The sequence shown here is derived from an EMBL/GenBank/DDBJ whole genome shotgun (WGS) entry which is preliminary data.</text>
</comment>
<dbReference type="Proteomes" id="UP001202248">
    <property type="component" value="Unassembled WGS sequence"/>
</dbReference>
<gene>
    <name evidence="1" type="ORF">MKP09_24415</name>
</gene>
<dbReference type="RefSeq" id="WP_240833247.1">
    <property type="nucleotide sequence ID" value="NZ_JAKWBL010000004.1"/>
</dbReference>
<evidence type="ECO:0000313" key="1">
    <source>
        <dbReference type="EMBL" id="MCH5600832.1"/>
    </source>
</evidence>
<sequence length="128" mass="14645">MSNATQQFHFYDEITSMHTDHLNTHGILHFKQFVSSHTVRQLLYETKSVENFLLNKGASFVNGIPLKFGTDVNGTPLIQRIAFASQYSSILRDFLKSDRIQQLVKLLLPFDGRIGETEKDVFLLLTTI</sequence>
<protein>
    <submittedName>
        <fullName evidence="1">Uncharacterized protein</fullName>
    </submittedName>
</protein>
<reference evidence="1 2" key="1">
    <citation type="submission" date="2022-02" db="EMBL/GenBank/DDBJ databases">
        <authorList>
            <person name="Min J."/>
        </authorList>
    </citation>
    <scope>NUCLEOTIDE SEQUENCE [LARGE SCALE GENOMIC DNA]</scope>
    <source>
        <strain evidence="1 2">GR10-1</strain>
    </source>
</reference>
<dbReference type="EMBL" id="JAKWBL010000004">
    <property type="protein sequence ID" value="MCH5600832.1"/>
    <property type="molecule type" value="Genomic_DNA"/>
</dbReference>
<evidence type="ECO:0000313" key="2">
    <source>
        <dbReference type="Proteomes" id="UP001202248"/>
    </source>
</evidence>
<organism evidence="1 2">
    <name type="scientific">Niabella ginsengisoli</name>
    <dbReference type="NCBI Taxonomy" id="522298"/>
    <lineage>
        <taxon>Bacteria</taxon>
        <taxon>Pseudomonadati</taxon>
        <taxon>Bacteroidota</taxon>
        <taxon>Chitinophagia</taxon>
        <taxon>Chitinophagales</taxon>
        <taxon>Chitinophagaceae</taxon>
        <taxon>Niabella</taxon>
    </lineage>
</organism>
<proteinExistence type="predicted"/>
<accession>A0ABS9SR40</accession>
<keyword evidence="2" id="KW-1185">Reference proteome</keyword>